<organism evidence="2 3">
    <name type="scientific">Peronospora matthiolae</name>
    <dbReference type="NCBI Taxonomy" id="2874970"/>
    <lineage>
        <taxon>Eukaryota</taxon>
        <taxon>Sar</taxon>
        <taxon>Stramenopiles</taxon>
        <taxon>Oomycota</taxon>
        <taxon>Peronosporomycetes</taxon>
        <taxon>Peronosporales</taxon>
        <taxon>Peronosporaceae</taxon>
        <taxon>Peronospora</taxon>
    </lineage>
</organism>
<dbReference type="AlphaFoldDB" id="A0AAV1TPT4"/>
<evidence type="ECO:0000256" key="1">
    <source>
        <dbReference type="SAM" id="MobiDB-lite"/>
    </source>
</evidence>
<reference evidence="2" key="1">
    <citation type="submission" date="2024-01" db="EMBL/GenBank/DDBJ databases">
        <authorList>
            <person name="Webb A."/>
        </authorList>
    </citation>
    <scope>NUCLEOTIDE SEQUENCE</scope>
    <source>
        <strain evidence="2">Pm1</strain>
    </source>
</reference>
<comment type="caution">
    <text evidence="2">The sequence shown here is derived from an EMBL/GenBank/DDBJ whole genome shotgun (WGS) entry which is preliminary data.</text>
</comment>
<evidence type="ECO:0000313" key="2">
    <source>
        <dbReference type="EMBL" id="CAK7923612.1"/>
    </source>
</evidence>
<sequence length="146" mass="15020">MSVRYAAASSKKAVARMRAVKESYSQASAAGNPSPAVAIQLQAVPVVNSPRGESPRAKDASAASAADVLTRNVDEPEIELNYSVDSDDASDSKATPHAFVSSGADTARDRLTGSMERGGITSEIVGPSDSSDESSPHALPSDDRTG</sequence>
<evidence type="ECO:0000313" key="3">
    <source>
        <dbReference type="Proteomes" id="UP001162060"/>
    </source>
</evidence>
<name>A0AAV1TPT4_9STRA</name>
<dbReference type="EMBL" id="CAKLBY020000069">
    <property type="protein sequence ID" value="CAK7923612.1"/>
    <property type="molecule type" value="Genomic_DNA"/>
</dbReference>
<accession>A0AAV1TPT4</accession>
<proteinExistence type="predicted"/>
<feature type="region of interest" description="Disordered" evidence="1">
    <location>
        <begin position="48"/>
        <end position="146"/>
    </location>
</feature>
<protein>
    <submittedName>
        <fullName evidence="2">Uncharacterized protein</fullName>
    </submittedName>
</protein>
<dbReference type="Proteomes" id="UP001162060">
    <property type="component" value="Unassembled WGS sequence"/>
</dbReference>
<gene>
    <name evidence="2" type="ORF">PM001_LOCUS8762</name>
</gene>
<feature type="region of interest" description="Disordered" evidence="1">
    <location>
        <begin position="1"/>
        <end position="33"/>
    </location>
</feature>